<dbReference type="Proteomes" id="UP000034832">
    <property type="component" value="Unassembled WGS sequence"/>
</dbReference>
<evidence type="ECO:0000313" key="3">
    <source>
        <dbReference type="Proteomes" id="UP000034832"/>
    </source>
</evidence>
<protein>
    <submittedName>
        <fullName evidence="2">Uncharacterized protein</fullName>
    </submittedName>
</protein>
<feature type="chain" id="PRO_5020962839" evidence="1">
    <location>
        <begin position="21"/>
        <end position="154"/>
    </location>
</feature>
<dbReference type="RefSeq" id="WP_046828126.1">
    <property type="nucleotide sequence ID" value="NZ_LBIA02000001.1"/>
</dbReference>
<dbReference type="EMBL" id="LBIA02000001">
    <property type="protein sequence ID" value="TKT71284.1"/>
    <property type="molecule type" value="Genomic_DNA"/>
</dbReference>
<reference evidence="2" key="1">
    <citation type="submission" date="2019-04" db="EMBL/GenBank/DDBJ databases">
        <title>Whole genome sequencing of cave bacteria.</title>
        <authorList>
            <person name="Gan H.M."/>
            <person name="Barton H."/>
            <person name="Savka M.A."/>
        </authorList>
    </citation>
    <scope>NUCLEOTIDE SEQUENCE [LARGE SCALE GENOMIC DNA]</scope>
    <source>
        <strain evidence="2">LC387</strain>
    </source>
</reference>
<feature type="signal peptide" evidence="1">
    <location>
        <begin position="1"/>
        <end position="20"/>
    </location>
</feature>
<dbReference type="AlphaFoldDB" id="A0A4U6BRE0"/>
<proteinExistence type="predicted"/>
<organism evidence="2 3">
    <name type="scientific">Afipia massiliensis</name>
    <dbReference type="NCBI Taxonomy" id="211460"/>
    <lineage>
        <taxon>Bacteria</taxon>
        <taxon>Pseudomonadati</taxon>
        <taxon>Pseudomonadota</taxon>
        <taxon>Alphaproteobacteria</taxon>
        <taxon>Hyphomicrobiales</taxon>
        <taxon>Nitrobacteraceae</taxon>
        <taxon>Afipia</taxon>
    </lineage>
</organism>
<dbReference type="STRING" id="211460.YH63_11355"/>
<sequence length="154" mass="16400">MLRVKILASAVPLLLAGVVAGGEMIPSPSPCIAIGRASMQIATAPWQNPLRVSFTDDPETATVRVQVVDTADLADFTVIDGTQTAETDSCAVTRDTSFVSIAAHASASEPVIYLSQNRDADYRIFVQSRSFSTREAAALVVGAGRRVRMAERSM</sequence>
<keyword evidence="1" id="KW-0732">Signal</keyword>
<evidence type="ECO:0000256" key="1">
    <source>
        <dbReference type="SAM" id="SignalP"/>
    </source>
</evidence>
<accession>A0A4U6BRE0</accession>
<dbReference type="OrthoDB" id="8138752at2"/>
<name>A0A4U6BRE0_9BRAD</name>
<comment type="caution">
    <text evidence="2">The sequence shown here is derived from an EMBL/GenBank/DDBJ whole genome shotgun (WGS) entry which is preliminary data.</text>
</comment>
<keyword evidence="3" id="KW-1185">Reference proteome</keyword>
<gene>
    <name evidence="2" type="ORF">YH63_007590</name>
</gene>
<evidence type="ECO:0000313" key="2">
    <source>
        <dbReference type="EMBL" id="TKT71284.1"/>
    </source>
</evidence>